<keyword evidence="2" id="KW-0812">Transmembrane</keyword>
<comment type="caution">
    <text evidence="3">The sequence shown here is derived from an EMBL/GenBank/DDBJ whole genome shotgun (WGS) entry which is preliminary data.</text>
</comment>
<proteinExistence type="predicted"/>
<feature type="region of interest" description="Disordered" evidence="1">
    <location>
        <begin position="1"/>
        <end position="40"/>
    </location>
</feature>
<dbReference type="EMBL" id="AWFK01000003">
    <property type="protein sequence ID" value="KOA51605.1"/>
    <property type="molecule type" value="Genomic_DNA"/>
</dbReference>
<sequence length="246" mass="26965">MQQHERGGHAMPDSEQQEIARLRSEPAATPTTPSSAGVMSQNVVSKHPEATIPESDISLADIERKQSNPVKWTVSIVLVLAALIAPFWVGRSFAVHSTARVIEQLGRFTSYGIALVSWGVTTMIFVSLIMMIVDNRRMPWFGSFIVFLSLEQFIGGLSLFKLNFWSSTYVIYGSHAYVANAANLGIIASALALAVFAIVWVGLLVMIRKDSPLNVLTHVWVSFIMFLVFELAALAILFCGGFMAVA</sequence>
<feature type="transmembrane region" description="Helical" evidence="2">
    <location>
        <begin position="219"/>
        <end position="245"/>
    </location>
</feature>
<feature type="transmembrane region" description="Helical" evidence="2">
    <location>
        <begin position="72"/>
        <end position="90"/>
    </location>
</feature>
<keyword evidence="2" id="KW-0472">Membrane</keyword>
<evidence type="ECO:0000313" key="3">
    <source>
        <dbReference type="EMBL" id="KOA51605.1"/>
    </source>
</evidence>
<reference evidence="3 4" key="1">
    <citation type="journal article" date="2015" name="Int J Genomics">
        <title>Comparative Genomics Revealed Genetic Diversity and Species/Strain-Level Differences in Carbohydrate Metabolism of Three Probiotic Bifidobacterial Species.</title>
        <authorList>
            <person name="Odamaki T."/>
            <person name="Horigome A."/>
            <person name="Sugahara H."/>
            <person name="Hashikura N."/>
            <person name="Minami J."/>
            <person name="Xiao J.Z."/>
            <person name="Abe F."/>
        </authorList>
    </citation>
    <scope>NUCLEOTIDE SEQUENCE [LARGE SCALE GENOMIC DNA]</scope>
    <source>
        <strain evidence="3 4">MCC 0483</strain>
    </source>
</reference>
<organism evidence="3 4">
    <name type="scientific">Bifidobacterium animalis subsp. animalis MCC 0483</name>
    <dbReference type="NCBI Taxonomy" id="1365955"/>
    <lineage>
        <taxon>Bacteria</taxon>
        <taxon>Bacillati</taxon>
        <taxon>Actinomycetota</taxon>
        <taxon>Actinomycetes</taxon>
        <taxon>Bifidobacteriales</taxon>
        <taxon>Bifidobacteriaceae</taxon>
        <taxon>Bifidobacterium</taxon>
    </lineage>
</organism>
<feature type="transmembrane region" description="Helical" evidence="2">
    <location>
        <begin position="140"/>
        <end position="164"/>
    </location>
</feature>
<feature type="transmembrane region" description="Helical" evidence="2">
    <location>
        <begin position="110"/>
        <end position="133"/>
    </location>
</feature>
<evidence type="ECO:0000256" key="1">
    <source>
        <dbReference type="SAM" id="MobiDB-lite"/>
    </source>
</evidence>
<feature type="compositionally biased region" description="Polar residues" evidence="1">
    <location>
        <begin position="29"/>
        <end position="40"/>
    </location>
</feature>
<protein>
    <submittedName>
        <fullName evidence="3">Teichoic acid transporter</fullName>
    </submittedName>
</protein>
<dbReference type="Proteomes" id="UP000037239">
    <property type="component" value="Unassembled WGS sequence"/>
</dbReference>
<evidence type="ECO:0000313" key="4">
    <source>
        <dbReference type="Proteomes" id="UP000037239"/>
    </source>
</evidence>
<feature type="transmembrane region" description="Helical" evidence="2">
    <location>
        <begin position="184"/>
        <end position="207"/>
    </location>
</feature>
<gene>
    <name evidence="3" type="ORF">BAAM0483_01255</name>
</gene>
<evidence type="ECO:0000256" key="2">
    <source>
        <dbReference type="SAM" id="Phobius"/>
    </source>
</evidence>
<keyword evidence="2" id="KW-1133">Transmembrane helix</keyword>
<name>A0AB34TAR5_9BIFI</name>
<accession>A0AB34TAR5</accession>
<dbReference type="AlphaFoldDB" id="A0AB34TAR5"/>